<proteinExistence type="predicted"/>
<keyword evidence="1" id="KW-0732">Signal</keyword>
<dbReference type="EnsemblMetazoa" id="CLYHEMT011787.1">
    <property type="protein sequence ID" value="CLYHEMP011787.1"/>
    <property type="gene ID" value="CLYHEMG011787"/>
</dbReference>
<reference evidence="2" key="1">
    <citation type="submission" date="2021-01" db="UniProtKB">
        <authorList>
            <consortium name="EnsemblMetazoa"/>
        </authorList>
    </citation>
    <scope>IDENTIFICATION</scope>
</reference>
<accession>A0A7M5V5L2</accession>
<feature type="chain" id="PRO_5029676200" description="Cnidarian restricted protein" evidence="1">
    <location>
        <begin position="16"/>
        <end position="101"/>
    </location>
</feature>
<sequence length="101" mass="11568">MKVILFVALFATVYSVQYELKLSQATYVTHHVHVVDLSDIQDAALHQTDCNSGTGLDVQTSLDTYHYHEVKLCKDGNDIKFLTCDDQDDCWDQHPRILKQL</sequence>
<name>A0A7M5V5L2_9CNID</name>
<protein>
    <recommendedName>
        <fullName evidence="4">Cnidarian restricted protein</fullName>
    </recommendedName>
</protein>
<dbReference type="AlphaFoldDB" id="A0A7M5V5L2"/>
<organism evidence="2 3">
    <name type="scientific">Clytia hemisphaerica</name>
    <dbReference type="NCBI Taxonomy" id="252671"/>
    <lineage>
        <taxon>Eukaryota</taxon>
        <taxon>Metazoa</taxon>
        <taxon>Cnidaria</taxon>
        <taxon>Hydrozoa</taxon>
        <taxon>Hydroidolina</taxon>
        <taxon>Leptothecata</taxon>
        <taxon>Obeliida</taxon>
        <taxon>Clytiidae</taxon>
        <taxon>Clytia</taxon>
    </lineage>
</organism>
<dbReference type="Proteomes" id="UP000594262">
    <property type="component" value="Unplaced"/>
</dbReference>
<evidence type="ECO:0000313" key="3">
    <source>
        <dbReference type="Proteomes" id="UP000594262"/>
    </source>
</evidence>
<evidence type="ECO:0000256" key="1">
    <source>
        <dbReference type="SAM" id="SignalP"/>
    </source>
</evidence>
<keyword evidence="3" id="KW-1185">Reference proteome</keyword>
<feature type="signal peptide" evidence="1">
    <location>
        <begin position="1"/>
        <end position="15"/>
    </location>
</feature>
<evidence type="ECO:0008006" key="4">
    <source>
        <dbReference type="Google" id="ProtNLM"/>
    </source>
</evidence>
<evidence type="ECO:0000313" key="2">
    <source>
        <dbReference type="EnsemblMetazoa" id="CLYHEMP011787.1"/>
    </source>
</evidence>